<dbReference type="Pfam" id="PF03477">
    <property type="entry name" value="ATP-cone"/>
    <property type="match status" value="1"/>
</dbReference>
<keyword evidence="2 8" id="KW-0547">Nucleotide-binding</keyword>
<keyword evidence="1 8" id="KW-0678">Repressor</keyword>
<keyword evidence="8" id="KW-0863">Zinc-finger</keyword>
<keyword evidence="3 8" id="KW-0862">Zinc</keyword>
<dbReference type="AlphaFoldDB" id="A0A9Y2ET83"/>
<evidence type="ECO:0000256" key="6">
    <source>
        <dbReference type="ARBA" id="ARBA00023125"/>
    </source>
</evidence>
<evidence type="ECO:0000313" key="10">
    <source>
        <dbReference type="EMBL" id="WIW71808.1"/>
    </source>
</evidence>
<feature type="domain" description="ATP-cone" evidence="9">
    <location>
        <begin position="49"/>
        <end position="139"/>
    </location>
</feature>
<dbReference type="PANTHER" id="PTHR30455">
    <property type="entry name" value="TRANSCRIPTIONAL REPRESSOR NRDR"/>
    <property type="match status" value="1"/>
</dbReference>
<dbReference type="PROSITE" id="PS51161">
    <property type="entry name" value="ATP_CONE"/>
    <property type="match status" value="1"/>
</dbReference>
<dbReference type="HAMAP" id="MF_00440">
    <property type="entry name" value="NrdR"/>
    <property type="match status" value="1"/>
</dbReference>
<dbReference type="PANTHER" id="PTHR30455:SF2">
    <property type="entry name" value="TRANSCRIPTIONAL REPRESSOR NRDR"/>
    <property type="match status" value="1"/>
</dbReference>
<protein>
    <recommendedName>
        <fullName evidence="8">Transcriptional repressor NrdR</fullName>
    </recommendedName>
</protein>
<dbReference type="Proteomes" id="UP001243623">
    <property type="component" value="Chromosome"/>
</dbReference>
<keyword evidence="8" id="KW-0479">Metal-binding</keyword>
<dbReference type="InterPro" id="IPR005144">
    <property type="entry name" value="ATP-cone_dom"/>
</dbReference>
<keyword evidence="4 8" id="KW-0067">ATP-binding</keyword>
<comment type="similarity">
    <text evidence="8">Belongs to the NrdR family.</text>
</comment>
<reference evidence="10" key="1">
    <citation type="submission" date="2023-03" db="EMBL/GenBank/DDBJ databases">
        <title>Selenobaculum gbiensis gen. nov. sp. nov., a new bacterium isolated from the gut microbiota of IBD patient.</title>
        <authorList>
            <person name="Yeo S."/>
            <person name="Park H."/>
            <person name="Huh C.S."/>
        </authorList>
    </citation>
    <scope>NUCLEOTIDE SEQUENCE</scope>
    <source>
        <strain evidence="10">ICN-92133</strain>
    </source>
</reference>
<evidence type="ECO:0000256" key="5">
    <source>
        <dbReference type="ARBA" id="ARBA00023015"/>
    </source>
</evidence>
<keyword evidence="7 8" id="KW-0804">Transcription</keyword>
<name>A0A9Y2ET83_9FIRM</name>
<evidence type="ECO:0000313" key="11">
    <source>
        <dbReference type="Proteomes" id="UP001243623"/>
    </source>
</evidence>
<keyword evidence="5 8" id="KW-0805">Transcription regulation</keyword>
<dbReference type="RefSeq" id="WP_147668345.1">
    <property type="nucleotide sequence ID" value="NZ_CP120678.1"/>
</dbReference>
<sequence>MNCPYCSIGDSKVVDSRAAEEGTTIRRRRECSNCGKRFTTYEVVEKIPFMVIKRDERRVPFDRDKLFNGILRSCEKRSIPIDSINVLTNQIEKEIRNTMEREVSSQVIGEVVMKYLKEFDQVAYVRFASVYRKFADVHEFFQELENLIANSVGKKE</sequence>
<keyword evidence="11" id="KW-1185">Reference proteome</keyword>
<evidence type="ECO:0000256" key="7">
    <source>
        <dbReference type="ARBA" id="ARBA00023163"/>
    </source>
</evidence>
<dbReference type="GO" id="GO:0008270">
    <property type="term" value="F:zinc ion binding"/>
    <property type="evidence" value="ECO:0007669"/>
    <property type="project" value="UniProtKB-UniRule"/>
</dbReference>
<keyword evidence="6 8" id="KW-0238">DNA-binding</keyword>
<dbReference type="NCBIfam" id="TIGR00244">
    <property type="entry name" value="transcriptional regulator NrdR"/>
    <property type="match status" value="1"/>
</dbReference>
<dbReference type="KEGG" id="sgbi:P3F81_05820"/>
<proteinExistence type="inferred from homology"/>
<accession>A0A9Y2ET83</accession>
<dbReference type="InterPro" id="IPR055173">
    <property type="entry name" value="NrdR-like_N"/>
</dbReference>
<dbReference type="GO" id="GO:0045892">
    <property type="term" value="P:negative regulation of DNA-templated transcription"/>
    <property type="evidence" value="ECO:0007669"/>
    <property type="project" value="UniProtKB-UniRule"/>
</dbReference>
<evidence type="ECO:0000256" key="4">
    <source>
        <dbReference type="ARBA" id="ARBA00022840"/>
    </source>
</evidence>
<evidence type="ECO:0000256" key="3">
    <source>
        <dbReference type="ARBA" id="ARBA00022833"/>
    </source>
</evidence>
<dbReference type="GO" id="GO:0005524">
    <property type="term" value="F:ATP binding"/>
    <property type="evidence" value="ECO:0007669"/>
    <property type="project" value="UniProtKB-UniRule"/>
</dbReference>
<evidence type="ECO:0000256" key="8">
    <source>
        <dbReference type="HAMAP-Rule" id="MF_00440"/>
    </source>
</evidence>
<feature type="zinc finger region" evidence="8">
    <location>
        <begin position="3"/>
        <end position="34"/>
    </location>
</feature>
<gene>
    <name evidence="8 10" type="primary">nrdR</name>
    <name evidence="10" type="ORF">P3F81_05820</name>
</gene>
<dbReference type="GO" id="GO:0003677">
    <property type="term" value="F:DNA binding"/>
    <property type="evidence" value="ECO:0007669"/>
    <property type="project" value="UniProtKB-KW"/>
</dbReference>
<evidence type="ECO:0000259" key="9">
    <source>
        <dbReference type="PROSITE" id="PS51161"/>
    </source>
</evidence>
<comment type="cofactor">
    <cofactor evidence="8">
        <name>Zn(2+)</name>
        <dbReference type="ChEBI" id="CHEBI:29105"/>
    </cofactor>
    <text evidence="8">Binds 1 zinc ion.</text>
</comment>
<evidence type="ECO:0000256" key="2">
    <source>
        <dbReference type="ARBA" id="ARBA00022741"/>
    </source>
</evidence>
<dbReference type="Pfam" id="PF22811">
    <property type="entry name" value="Zn_ribbon_NrdR"/>
    <property type="match status" value="1"/>
</dbReference>
<organism evidence="10 11">
    <name type="scientific">Selenobaculum gibii</name>
    <dbReference type="NCBI Taxonomy" id="3054208"/>
    <lineage>
        <taxon>Bacteria</taxon>
        <taxon>Bacillati</taxon>
        <taxon>Bacillota</taxon>
        <taxon>Negativicutes</taxon>
        <taxon>Selenomonadales</taxon>
        <taxon>Selenomonadaceae</taxon>
        <taxon>Selenobaculum</taxon>
    </lineage>
</organism>
<dbReference type="InterPro" id="IPR003796">
    <property type="entry name" value="RNR_NrdR-like"/>
</dbReference>
<dbReference type="EMBL" id="CP120678">
    <property type="protein sequence ID" value="WIW71808.1"/>
    <property type="molecule type" value="Genomic_DNA"/>
</dbReference>
<evidence type="ECO:0000256" key="1">
    <source>
        <dbReference type="ARBA" id="ARBA00022491"/>
    </source>
</evidence>
<comment type="function">
    <text evidence="8">Negatively regulates transcription of bacterial ribonucleotide reductase nrd genes and operons by binding to NrdR-boxes.</text>
</comment>